<feature type="region of interest" description="Disordered" evidence="1">
    <location>
        <begin position="251"/>
        <end position="332"/>
    </location>
</feature>
<reference evidence="3" key="1">
    <citation type="submission" date="2022-11" db="UniProtKB">
        <authorList>
            <consortium name="WormBaseParasite"/>
        </authorList>
    </citation>
    <scope>IDENTIFICATION</scope>
</reference>
<dbReference type="Gene3D" id="2.30.29.30">
    <property type="entry name" value="Pleckstrin-homology domain (PH domain)/Phosphotyrosine-binding domain (PTB)"/>
    <property type="match status" value="1"/>
</dbReference>
<dbReference type="SUPFAM" id="SSF50729">
    <property type="entry name" value="PH domain-like"/>
    <property type="match status" value="1"/>
</dbReference>
<protein>
    <submittedName>
        <fullName evidence="3">PH domain-containing protein</fullName>
    </submittedName>
</protein>
<sequence>MNLICKWLRPREEVLLYDNGLRIESTIRILSNNKWRSRYCVCQRRTATEAPLIGIFKNDRAREKGDHIDLFYLQNYIGYEYGFKFKKTNKTLAVLVQGQTLVFSFCDVEHMMFWKEWLKDVCGRSAMFFMNAGVYPQNTSIIRLRSKEVRIHITRLALVVVQDMPPNQCLFLCLEDLFDVQCYENRFVFRALAYSWAYPHEFLFYSEQVPELSLKLQCLLKAKQFYNHQKNSIDPSRFSAPVNALGKASVGSESATLSQEGKKRKAHPPMSAPPSFSIASENRQRSAHGESNEKSPLLSSNEEREPLIYGNESVKKAKNSSSETSSILQRPSTLSMQQIAEVLNKPVKTNSQVHPILENEFDNPTQNAPRSFATKTMPIRVEMMLSLLRLNKMFSRFGL</sequence>
<accession>A0A915D4E8</accession>
<dbReference type="WBParaSite" id="jg1528">
    <property type="protein sequence ID" value="jg1528"/>
    <property type="gene ID" value="jg1528"/>
</dbReference>
<feature type="compositionally biased region" description="Polar residues" evidence="1">
    <location>
        <begin position="319"/>
        <end position="332"/>
    </location>
</feature>
<dbReference type="PANTHER" id="PTHR21636">
    <property type="entry name" value="PROTEIN DOK-7"/>
    <property type="match status" value="1"/>
</dbReference>
<dbReference type="GO" id="GO:0019901">
    <property type="term" value="F:protein kinase binding"/>
    <property type="evidence" value="ECO:0007669"/>
    <property type="project" value="InterPro"/>
</dbReference>
<name>A0A915D4E8_9BILA</name>
<dbReference type="GO" id="GO:0007528">
    <property type="term" value="P:neuromuscular junction development"/>
    <property type="evidence" value="ECO:0007669"/>
    <property type="project" value="TreeGrafter"/>
</dbReference>
<dbReference type="PANTHER" id="PTHR21636:SF2">
    <property type="entry name" value="PROTEIN DOK-7"/>
    <property type="match status" value="1"/>
</dbReference>
<feature type="compositionally biased region" description="Basic and acidic residues" evidence="1">
    <location>
        <begin position="282"/>
        <end position="293"/>
    </location>
</feature>
<dbReference type="InterPro" id="IPR037746">
    <property type="entry name" value="Dok-7"/>
</dbReference>
<proteinExistence type="predicted"/>
<evidence type="ECO:0000313" key="3">
    <source>
        <dbReference type="WBParaSite" id="jg1528"/>
    </source>
</evidence>
<organism evidence="2 3">
    <name type="scientific">Ditylenchus dipsaci</name>
    <dbReference type="NCBI Taxonomy" id="166011"/>
    <lineage>
        <taxon>Eukaryota</taxon>
        <taxon>Metazoa</taxon>
        <taxon>Ecdysozoa</taxon>
        <taxon>Nematoda</taxon>
        <taxon>Chromadorea</taxon>
        <taxon>Rhabditida</taxon>
        <taxon>Tylenchina</taxon>
        <taxon>Tylenchomorpha</taxon>
        <taxon>Sphaerularioidea</taxon>
        <taxon>Anguinidae</taxon>
        <taxon>Anguininae</taxon>
        <taxon>Ditylenchus</taxon>
    </lineage>
</organism>
<evidence type="ECO:0000256" key="1">
    <source>
        <dbReference type="SAM" id="MobiDB-lite"/>
    </source>
</evidence>
<dbReference type="Proteomes" id="UP000887574">
    <property type="component" value="Unplaced"/>
</dbReference>
<evidence type="ECO:0000313" key="2">
    <source>
        <dbReference type="Proteomes" id="UP000887574"/>
    </source>
</evidence>
<dbReference type="AlphaFoldDB" id="A0A915D4E8"/>
<keyword evidence="2" id="KW-1185">Reference proteome</keyword>
<dbReference type="InterPro" id="IPR011993">
    <property type="entry name" value="PH-like_dom_sf"/>
</dbReference>